<proteinExistence type="inferred from homology"/>
<evidence type="ECO:0000256" key="4">
    <source>
        <dbReference type="ARBA" id="ARBA00022989"/>
    </source>
</evidence>
<dbReference type="GO" id="GO:0016020">
    <property type="term" value="C:membrane"/>
    <property type="evidence" value="ECO:0007669"/>
    <property type="project" value="UniProtKB-SubCell"/>
</dbReference>
<name>K8EBW1_9CHLO</name>
<dbReference type="AlphaFoldDB" id="K8EBW1"/>
<evidence type="ECO:0000256" key="7">
    <source>
        <dbReference type="SAM" id="MobiDB-lite"/>
    </source>
</evidence>
<dbReference type="PANTHER" id="PTHR21433:SF0">
    <property type="entry name" value="TRANSMEMBRANE PROTEIN 120 HOMOLOG"/>
    <property type="match status" value="1"/>
</dbReference>
<evidence type="ECO:0000256" key="6">
    <source>
        <dbReference type="SAM" id="Coils"/>
    </source>
</evidence>
<evidence type="ECO:0000256" key="8">
    <source>
        <dbReference type="SAM" id="Phobius"/>
    </source>
</evidence>
<dbReference type="EMBL" id="FO082276">
    <property type="protein sequence ID" value="CCO15359.1"/>
    <property type="molecule type" value="Genomic_DNA"/>
</dbReference>
<dbReference type="OrthoDB" id="2015098at2759"/>
<feature type="transmembrane region" description="Helical" evidence="8">
    <location>
        <begin position="336"/>
        <end position="357"/>
    </location>
</feature>
<keyword evidence="3 8" id="KW-0812">Transmembrane</keyword>
<keyword evidence="10" id="KW-1185">Reference proteome</keyword>
<dbReference type="eggNOG" id="KOG4758">
    <property type="taxonomic scope" value="Eukaryota"/>
</dbReference>
<sequence length="374" mass="42957">MSAEGGDDDDDDEFDEDRMTSLDERASKVEAKIKNISGRVMHVNSTLELLRSELDELKNELKQLEKEDATNEHVANARLVFDGAGPGGQLGGFVTPAKHSRFIKYLLGSAVNLVSRKTEERMRLKEEYVNFRETQTISYFLFPLVLFIWYNSKHSGHFFLQSQIAASKHSEFVETVLTASYPIALQAYFSWLLYFYTSLGLRENILKANGSNIRPWWIQHHYYSMAMALCVLTMDVDSPSCVTFIGRFLFFTFCQGIVMFLQNRYQRFRMYTRVAIGKASPMDVSATESGSRLKLLWPLLLTLQTMQLVFGCQVLLRWYKEFARNGKGLSEWQALVAGSLFVLMALGNFNATVMTFIRKRDYAMTEAKRKNKRA</sequence>
<feature type="transmembrane region" description="Helical" evidence="8">
    <location>
        <begin position="131"/>
        <end position="150"/>
    </location>
</feature>
<evidence type="ECO:0000256" key="5">
    <source>
        <dbReference type="ARBA" id="ARBA00023136"/>
    </source>
</evidence>
<keyword evidence="4 8" id="KW-1133">Transmembrane helix</keyword>
<feature type="compositionally biased region" description="Basic and acidic residues" evidence="7">
    <location>
        <begin position="17"/>
        <end position="26"/>
    </location>
</feature>
<accession>K8EBW1</accession>
<dbReference type="RefSeq" id="XP_007513922.1">
    <property type="nucleotide sequence ID" value="XM_007513860.1"/>
</dbReference>
<dbReference type="KEGG" id="bpg:Bathy03g05720"/>
<dbReference type="PANTHER" id="PTHR21433">
    <property type="entry name" value="TRANSMEMBRANE PROTEIN INDUCED BY TUMOR NECROSIS FACTOR ALPHA"/>
    <property type="match status" value="1"/>
</dbReference>
<comment type="subcellular location">
    <subcellularLocation>
        <location evidence="1">Membrane</location>
        <topology evidence="1">Multi-pass membrane protein</topology>
    </subcellularLocation>
</comment>
<evidence type="ECO:0000313" key="10">
    <source>
        <dbReference type="Proteomes" id="UP000198341"/>
    </source>
</evidence>
<dbReference type="Pfam" id="PF07851">
    <property type="entry name" value="TMEM120A-B"/>
    <property type="match status" value="1"/>
</dbReference>
<dbReference type="GeneID" id="19017109"/>
<feature type="compositionally biased region" description="Acidic residues" evidence="7">
    <location>
        <begin position="1"/>
        <end position="16"/>
    </location>
</feature>
<evidence type="ECO:0000256" key="3">
    <source>
        <dbReference type="ARBA" id="ARBA00022692"/>
    </source>
</evidence>
<organism evidence="9 10">
    <name type="scientific">Bathycoccus prasinos</name>
    <dbReference type="NCBI Taxonomy" id="41875"/>
    <lineage>
        <taxon>Eukaryota</taxon>
        <taxon>Viridiplantae</taxon>
        <taxon>Chlorophyta</taxon>
        <taxon>Mamiellophyceae</taxon>
        <taxon>Mamiellales</taxon>
        <taxon>Bathycoccaceae</taxon>
        <taxon>Bathycoccus</taxon>
    </lineage>
</organism>
<evidence type="ECO:0000256" key="1">
    <source>
        <dbReference type="ARBA" id="ARBA00004141"/>
    </source>
</evidence>
<feature type="transmembrane region" description="Helical" evidence="8">
    <location>
        <begin position="295"/>
        <end position="316"/>
    </location>
</feature>
<keyword evidence="5 8" id="KW-0472">Membrane</keyword>
<evidence type="ECO:0000313" key="9">
    <source>
        <dbReference type="EMBL" id="CCO15359.1"/>
    </source>
</evidence>
<feature type="region of interest" description="Disordered" evidence="7">
    <location>
        <begin position="1"/>
        <end position="26"/>
    </location>
</feature>
<gene>
    <name evidence="9" type="ORF">Bathy03g05720</name>
</gene>
<dbReference type="Proteomes" id="UP000198341">
    <property type="component" value="Chromosome 3"/>
</dbReference>
<keyword evidence="6" id="KW-0175">Coiled coil</keyword>
<comment type="similarity">
    <text evidence="2">Belongs to the TMEM120 family.</text>
</comment>
<dbReference type="InterPro" id="IPR012926">
    <property type="entry name" value="TMEM120A/B"/>
</dbReference>
<feature type="coiled-coil region" evidence="6">
    <location>
        <begin position="40"/>
        <end position="74"/>
    </location>
</feature>
<feature type="transmembrane region" description="Helical" evidence="8">
    <location>
        <begin position="242"/>
        <end position="261"/>
    </location>
</feature>
<evidence type="ECO:0000256" key="2">
    <source>
        <dbReference type="ARBA" id="ARBA00009700"/>
    </source>
</evidence>
<protein>
    <submittedName>
        <fullName evidence="9">Uncharacterized protein</fullName>
    </submittedName>
</protein>
<reference evidence="9 10" key="1">
    <citation type="submission" date="2011-10" db="EMBL/GenBank/DDBJ databases">
        <authorList>
            <person name="Genoscope - CEA"/>
        </authorList>
    </citation>
    <scope>NUCLEOTIDE SEQUENCE [LARGE SCALE GENOMIC DNA]</scope>
    <source>
        <strain evidence="9 10">RCC 1105</strain>
    </source>
</reference>